<protein>
    <submittedName>
        <fullName evidence="5">Unannotated protein</fullName>
    </submittedName>
</protein>
<dbReference type="AlphaFoldDB" id="A0A6J6Y8Q9"/>
<dbReference type="PROSITE" id="PS50977">
    <property type="entry name" value="HTH_TETR_2"/>
    <property type="match status" value="1"/>
</dbReference>
<proteinExistence type="predicted"/>
<evidence type="ECO:0000313" key="5">
    <source>
        <dbReference type="EMBL" id="CAB4802047.1"/>
    </source>
</evidence>
<dbReference type="PANTHER" id="PTHR30055">
    <property type="entry name" value="HTH-TYPE TRANSCRIPTIONAL REGULATOR RUTR"/>
    <property type="match status" value="1"/>
</dbReference>
<gene>
    <name evidence="5" type="ORF">UFOPK3026_00607</name>
</gene>
<dbReference type="InterPro" id="IPR001647">
    <property type="entry name" value="HTH_TetR"/>
</dbReference>
<organism evidence="5">
    <name type="scientific">freshwater metagenome</name>
    <dbReference type="NCBI Taxonomy" id="449393"/>
    <lineage>
        <taxon>unclassified sequences</taxon>
        <taxon>metagenomes</taxon>
        <taxon>ecological metagenomes</taxon>
    </lineage>
</organism>
<evidence type="ECO:0000256" key="3">
    <source>
        <dbReference type="ARBA" id="ARBA00023163"/>
    </source>
</evidence>
<reference evidence="5" key="1">
    <citation type="submission" date="2020-05" db="EMBL/GenBank/DDBJ databases">
        <authorList>
            <person name="Chiriac C."/>
            <person name="Salcher M."/>
            <person name="Ghai R."/>
            <person name="Kavagutti S V."/>
        </authorList>
    </citation>
    <scope>NUCLEOTIDE SEQUENCE</scope>
</reference>
<name>A0A6J6Y8Q9_9ZZZZ</name>
<dbReference type="Pfam" id="PF00440">
    <property type="entry name" value="TetR_N"/>
    <property type="match status" value="1"/>
</dbReference>
<dbReference type="GO" id="GO:0000976">
    <property type="term" value="F:transcription cis-regulatory region binding"/>
    <property type="evidence" value="ECO:0007669"/>
    <property type="project" value="TreeGrafter"/>
</dbReference>
<dbReference type="SUPFAM" id="SSF46689">
    <property type="entry name" value="Homeodomain-like"/>
    <property type="match status" value="1"/>
</dbReference>
<dbReference type="InterPro" id="IPR025996">
    <property type="entry name" value="MT1864/Rv1816-like_C"/>
</dbReference>
<keyword evidence="1" id="KW-0805">Transcription regulation</keyword>
<dbReference type="InterPro" id="IPR036271">
    <property type="entry name" value="Tet_transcr_reg_TetR-rel_C_sf"/>
</dbReference>
<keyword evidence="3" id="KW-0804">Transcription</keyword>
<dbReference type="SUPFAM" id="SSF48498">
    <property type="entry name" value="Tetracyclin repressor-like, C-terminal domain"/>
    <property type="match status" value="1"/>
</dbReference>
<dbReference type="Gene3D" id="1.10.357.10">
    <property type="entry name" value="Tetracycline Repressor, domain 2"/>
    <property type="match status" value="1"/>
</dbReference>
<feature type="domain" description="HTH tetR-type" evidence="4">
    <location>
        <begin position="8"/>
        <end position="68"/>
    </location>
</feature>
<accession>A0A6J6Y8Q9</accession>
<dbReference type="InterPro" id="IPR009057">
    <property type="entry name" value="Homeodomain-like_sf"/>
</dbReference>
<dbReference type="GO" id="GO:0003700">
    <property type="term" value="F:DNA-binding transcription factor activity"/>
    <property type="evidence" value="ECO:0007669"/>
    <property type="project" value="TreeGrafter"/>
</dbReference>
<evidence type="ECO:0000259" key="4">
    <source>
        <dbReference type="PROSITE" id="PS50977"/>
    </source>
</evidence>
<keyword evidence="2" id="KW-0238">DNA-binding</keyword>
<evidence type="ECO:0000256" key="2">
    <source>
        <dbReference type="ARBA" id="ARBA00023125"/>
    </source>
</evidence>
<sequence length="200" mass="22154">MAPRLVAQSLREKVIKAAVKYIADFGPDGLSFRQIAADAGVSHQAPYHHFTDRSAIFGEIALLGFRKFTAAMNAPTHADDDPDQVVRLCERYVDFALSNKGYFRVMFRSDLCLIDESPETRRAADDAFDTLLVAVKEILGDSASIDEIRIQATAMWAIAHGLATLLIDGPLERKIGKISDRRALVRSVAQRAAEGFRYVE</sequence>
<dbReference type="EMBL" id="CAFAAP010000075">
    <property type="protein sequence ID" value="CAB4802047.1"/>
    <property type="molecule type" value="Genomic_DNA"/>
</dbReference>
<dbReference type="InterPro" id="IPR050109">
    <property type="entry name" value="HTH-type_TetR-like_transc_reg"/>
</dbReference>
<dbReference type="Pfam" id="PF13305">
    <property type="entry name" value="TetR_C_33"/>
    <property type="match status" value="1"/>
</dbReference>
<dbReference type="PANTHER" id="PTHR30055:SF220">
    <property type="entry name" value="TETR-FAMILY REGULATORY PROTEIN"/>
    <property type="match status" value="1"/>
</dbReference>
<evidence type="ECO:0000256" key="1">
    <source>
        <dbReference type="ARBA" id="ARBA00023015"/>
    </source>
</evidence>